<dbReference type="EMBL" id="JZSH01000290">
    <property type="protein sequence ID" value="KJF76583.1"/>
    <property type="molecule type" value="Genomic_DNA"/>
</dbReference>
<gene>
    <name evidence="2" type="ORF">UA45_17820</name>
</gene>
<name>A0A0D8L6Z2_MORMO</name>
<proteinExistence type="predicted"/>
<dbReference type="Proteomes" id="UP000032582">
    <property type="component" value="Unassembled WGS sequence"/>
</dbReference>
<reference evidence="2 3" key="1">
    <citation type="submission" date="2015-02" db="EMBL/GenBank/DDBJ databases">
        <title>Whole genome shotgun sequencing of cultured foodborne pathogen.</title>
        <authorList>
            <person name="Timme R."/>
            <person name="Allard M.W."/>
            <person name="Strain E."/>
            <person name="Evans P.S."/>
            <person name="Brown E."/>
        </authorList>
    </citation>
    <scope>NUCLEOTIDE SEQUENCE [LARGE SCALE GENOMIC DNA]</scope>
    <source>
        <strain evidence="2 3">GCSL-TSO-24</strain>
    </source>
</reference>
<organism evidence="2 3">
    <name type="scientific">Morganella morganii</name>
    <name type="common">Proteus morganii</name>
    <dbReference type="NCBI Taxonomy" id="582"/>
    <lineage>
        <taxon>Bacteria</taxon>
        <taxon>Pseudomonadati</taxon>
        <taxon>Pseudomonadota</taxon>
        <taxon>Gammaproteobacteria</taxon>
        <taxon>Enterobacterales</taxon>
        <taxon>Morganellaceae</taxon>
        <taxon>Morganella</taxon>
    </lineage>
</organism>
<dbReference type="PATRIC" id="fig|582.24.peg.5682"/>
<feature type="transmembrane region" description="Helical" evidence="1">
    <location>
        <begin position="36"/>
        <end position="62"/>
    </location>
</feature>
<keyword evidence="1" id="KW-1133">Transmembrane helix</keyword>
<keyword evidence="1" id="KW-0472">Membrane</keyword>
<sequence>MMTLLKKITILKIAVIVIVCIIMANEYHRMINKFPYLFNLFMLFISSIYVFLCFSLLMINIFRLITF</sequence>
<feature type="transmembrane region" description="Helical" evidence="1">
    <location>
        <begin position="7"/>
        <end position="24"/>
    </location>
</feature>
<accession>A0A0D8L6Z2</accession>
<evidence type="ECO:0000256" key="1">
    <source>
        <dbReference type="SAM" id="Phobius"/>
    </source>
</evidence>
<protein>
    <submittedName>
        <fullName evidence="2">Uncharacterized protein</fullName>
    </submittedName>
</protein>
<evidence type="ECO:0000313" key="3">
    <source>
        <dbReference type="Proteomes" id="UP000032582"/>
    </source>
</evidence>
<dbReference type="AlphaFoldDB" id="A0A0D8L6Z2"/>
<comment type="caution">
    <text evidence="2">The sequence shown here is derived from an EMBL/GenBank/DDBJ whole genome shotgun (WGS) entry which is preliminary data.</text>
</comment>
<keyword evidence="1" id="KW-0812">Transmembrane</keyword>
<evidence type="ECO:0000313" key="2">
    <source>
        <dbReference type="EMBL" id="KJF76583.1"/>
    </source>
</evidence>